<reference evidence="2 3" key="1">
    <citation type="submission" date="2019-03" db="EMBL/GenBank/DDBJ databases">
        <title>First draft genome of Liparis tanakae, snailfish: a comprehensive survey of snailfish specific genes.</title>
        <authorList>
            <person name="Kim W."/>
            <person name="Song I."/>
            <person name="Jeong J.-H."/>
            <person name="Kim D."/>
            <person name="Kim S."/>
            <person name="Ryu S."/>
            <person name="Song J.Y."/>
            <person name="Lee S.K."/>
        </authorList>
    </citation>
    <scope>NUCLEOTIDE SEQUENCE [LARGE SCALE GENOMIC DNA]</scope>
    <source>
        <tissue evidence="2">Muscle</tissue>
    </source>
</reference>
<dbReference type="Proteomes" id="UP000314294">
    <property type="component" value="Unassembled WGS sequence"/>
</dbReference>
<gene>
    <name evidence="2" type="ORF">EYF80_049361</name>
</gene>
<evidence type="ECO:0000256" key="1">
    <source>
        <dbReference type="SAM" id="MobiDB-lite"/>
    </source>
</evidence>
<evidence type="ECO:0000313" key="3">
    <source>
        <dbReference type="Proteomes" id="UP000314294"/>
    </source>
</evidence>
<sequence length="116" mass="13151">MLEFFAPDWLSRQTLTWLIRSKAPRLGKMAEFLESTDTDALRARQPSSRHTPSHFSVWLVLPRGNCRRTGKKKKEEERKKKSRISCLDSCSGSGGSTRSSGWTPKSRPCIGRGSRL</sequence>
<name>A0A4Z2FHR3_9TELE</name>
<dbReference type="AlphaFoldDB" id="A0A4Z2FHR3"/>
<comment type="caution">
    <text evidence="2">The sequence shown here is derived from an EMBL/GenBank/DDBJ whole genome shotgun (WGS) entry which is preliminary data.</text>
</comment>
<proteinExistence type="predicted"/>
<protein>
    <submittedName>
        <fullName evidence="2">Uncharacterized protein</fullName>
    </submittedName>
</protein>
<dbReference type="EMBL" id="SRLO01001187">
    <property type="protein sequence ID" value="TNN40461.1"/>
    <property type="molecule type" value="Genomic_DNA"/>
</dbReference>
<evidence type="ECO:0000313" key="2">
    <source>
        <dbReference type="EMBL" id="TNN40461.1"/>
    </source>
</evidence>
<feature type="region of interest" description="Disordered" evidence="1">
    <location>
        <begin position="67"/>
        <end position="116"/>
    </location>
</feature>
<keyword evidence="3" id="KW-1185">Reference proteome</keyword>
<accession>A0A4Z2FHR3</accession>
<organism evidence="2 3">
    <name type="scientific">Liparis tanakae</name>
    <name type="common">Tanaka's snailfish</name>
    <dbReference type="NCBI Taxonomy" id="230148"/>
    <lineage>
        <taxon>Eukaryota</taxon>
        <taxon>Metazoa</taxon>
        <taxon>Chordata</taxon>
        <taxon>Craniata</taxon>
        <taxon>Vertebrata</taxon>
        <taxon>Euteleostomi</taxon>
        <taxon>Actinopterygii</taxon>
        <taxon>Neopterygii</taxon>
        <taxon>Teleostei</taxon>
        <taxon>Neoteleostei</taxon>
        <taxon>Acanthomorphata</taxon>
        <taxon>Eupercaria</taxon>
        <taxon>Perciformes</taxon>
        <taxon>Cottioidei</taxon>
        <taxon>Cottales</taxon>
        <taxon>Liparidae</taxon>
        <taxon>Liparis</taxon>
    </lineage>
</organism>